<feature type="domain" description="DUF7615" evidence="9">
    <location>
        <begin position="351"/>
        <end position="455"/>
    </location>
</feature>
<dbReference type="InterPro" id="IPR055508">
    <property type="entry name" value="DUF7081"/>
</dbReference>
<evidence type="ECO:0000256" key="1">
    <source>
        <dbReference type="ARBA" id="ARBA00004123"/>
    </source>
</evidence>
<comment type="subcellular location">
    <subcellularLocation>
        <location evidence="1">Nucleus</location>
    </subcellularLocation>
</comment>
<feature type="coiled-coil region" evidence="6">
    <location>
        <begin position="379"/>
        <end position="409"/>
    </location>
</feature>
<name>A0AAD8MY16_9APIA</name>
<gene>
    <name evidence="10" type="ORF">POM88_015991</name>
</gene>
<dbReference type="PANTHER" id="PTHR33345">
    <property type="entry name" value="ADAPTER PROTEIN, PUTATIVE-RELATED"/>
    <property type="match status" value="1"/>
</dbReference>
<dbReference type="EMBL" id="JAUIZM010000004">
    <property type="protein sequence ID" value="KAK1387813.1"/>
    <property type="molecule type" value="Genomic_DNA"/>
</dbReference>
<dbReference type="Pfam" id="PF24590">
    <property type="entry name" value="DUF7615"/>
    <property type="match status" value="1"/>
</dbReference>
<keyword evidence="11" id="KW-1185">Reference proteome</keyword>
<dbReference type="AlphaFoldDB" id="A0AAD8MY16"/>
<keyword evidence="4" id="KW-0862">Zinc</keyword>
<evidence type="ECO:0000256" key="4">
    <source>
        <dbReference type="ARBA" id="ARBA00022833"/>
    </source>
</evidence>
<evidence type="ECO:0000259" key="9">
    <source>
        <dbReference type="Pfam" id="PF24590"/>
    </source>
</evidence>
<dbReference type="InterPro" id="IPR032881">
    <property type="entry name" value="Oberon-like_PHD"/>
</dbReference>
<dbReference type="Proteomes" id="UP001237642">
    <property type="component" value="Unassembled WGS sequence"/>
</dbReference>
<organism evidence="10 11">
    <name type="scientific">Heracleum sosnowskyi</name>
    <dbReference type="NCBI Taxonomy" id="360622"/>
    <lineage>
        <taxon>Eukaryota</taxon>
        <taxon>Viridiplantae</taxon>
        <taxon>Streptophyta</taxon>
        <taxon>Embryophyta</taxon>
        <taxon>Tracheophyta</taxon>
        <taxon>Spermatophyta</taxon>
        <taxon>Magnoliopsida</taxon>
        <taxon>eudicotyledons</taxon>
        <taxon>Gunneridae</taxon>
        <taxon>Pentapetalae</taxon>
        <taxon>asterids</taxon>
        <taxon>campanulids</taxon>
        <taxon>Apiales</taxon>
        <taxon>Apiaceae</taxon>
        <taxon>Apioideae</taxon>
        <taxon>apioid superclade</taxon>
        <taxon>Tordylieae</taxon>
        <taxon>Tordyliinae</taxon>
        <taxon>Heracleum</taxon>
    </lineage>
</organism>
<evidence type="ECO:0000256" key="6">
    <source>
        <dbReference type="SAM" id="Coils"/>
    </source>
</evidence>
<dbReference type="InterPro" id="IPR056034">
    <property type="entry name" value="DUF7615"/>
</dbReference>
<evidence type="ECO:0000256" key="3">
    <source>
        <dbReference type="ARBA" id="ARBA00022771"/>
    </source>
</evidence>
<evidence type="ECO:0000256" key="5">
    <source>
        <dbReference type="ARBA" id="ARBA00023242"/>
    </source>
</evidence>
<dbReference type="Pfam" id="PF23299">
    <property type="entry name" value="DUF7081"/>
    <property type="match status" value="1"/>
</dbReference>
<evidence type="ECO:0000313" key="10">
    <source>
        <dbReference type="EMBL" id="KAK1387813.1"/>
    </source>
</evidence>
<evidence type="ECO:0000259" key="8">
    <source>
        <dbReference type="Pfam" id="PF23299"/>
    </source>
</evidence>
<feature type="domain" description="DUF7081" evidence="8">
    <location>
        <begin position="24"/>
        <end position="112"/>
    </location>
</feature>
<dbReference type="Pfam" id="PF07227">
    <property type="entry name" value="PHD_Oberon"/>
    <property type="match status" value="1"/>
</dbReference>
<keyword evidence="2" id="KW-0479">Metal-binding</keyword>
<dbReference type="GO" id="GO:0008270">
    <property type="term" value="F:zinc ion binding"/>
    <property type="evidence" value="ECO:0007669"/>
    <property type="project" value="UniProtKB-KW"/>
</dbReference>
<keyword evidence="6" id="KW-0175">Coiled coil</keyword>
<dbReference type="PANTHER" id="PTHR33345:SF6">
    <property type="entry name" value="OS03G0747200 PROTEIN"/>
    <property type="match status" value="1"/>
</dbReference>
<keyword evidence="3" id="KW-0863">Zinc-finger</keyword>
<reference evidence="10" key="1">
    <citation type="submission" date="2023-02" db="EMBL/GenBank/DDBJ databases">
        <title>Genome of toxic invasive species Heracleum sosnowskyi carries increased number of genes despite the absence of recent whole-genome duplications.</title>
        <authorList>
            <person name="Schelkunov M."/>
            <person name="Shtratnikova V."/>
            <person name="Makarenko M."/>
            <person name="Klepikova A."/>
            <person name="Omelchenko D."/>
            <person name="Novikova G."/>
            <person name="Obukhova E."/>
            <person name="Bogdanov V."/>
            <person name="Penin A."/>
            <person name="Logacheva M."/>
        </authorList>
    </citation>
    <scope>NUCLEOTIDE SEQUENCE</scope>
    <source>
        <strain evidence="10">Hsosn_3</strain>
        <tissue evidence="10">Leaf</tissue>
    </source>
</reference>
<sequence>MEINNDKNSRGASEISKKGLYLYPVSAQASGKGLPYAPVDWPEPGDIWRWKVGNRVAASGHFMDRYLYLPKRLQSVPKERSFASKLSVEQYVQKIGADVKAFFASFSWKIPSSDRPELKAEYLVSELQPGIRLCKAGNKSCGSLVELQEALPGHMVCDICCSEPGFCRDCCCILCSMNLDLAYGGYSFIRCEAAMEDGVICGHLAHIGCALRSYMAGTVGGSIGLDAEYYCRRCDTRTDLLSHVTKLLQICETIEARDDIAKILNLGASVLRGSQRLAAMKLLDRIELVMGKLGSGTCLEDVWKMEDTSAANSGSLIHDANDALESSMNEKPAHDRVAVPQKVSESFDPLIESLKLEIKVDEMLGALKKSQELEYTMVRDKLYEQKNYLQNLYQQLKEEKAELAQHGAHNADRDALFRLVVNRLDQINRGVIKLKEMEEVARGCGRTSKRILKEHFDLQC</sequence>
<evidence type="ECO:0000259" key="7">
    <source>
        <dbReference type="Pfam" id="PF07227"/>
    </source>
</evidence>
<accession>A0AAD8MY16</accession>
<comment type="caution">
    <text evidence="10">The sequence shown here is derived from an EMBL/GenBank/DDBJ whole genome shotgun (WGS) entry which is preliminary data.</text>
</comment>
<proteinExistence type="predicted"/>
<reference evidence="10" key="2">
    <citation type="submission" date="2023-05" db="EMBL/GenBank/DDBJ databases">
        <authorList>
            <person name="Schelkunov M.I."/>
        </authorList>
    </citation>
    <scope>NUCLEOTIDE SEQUENCE</scope>
    <source>
        <strain evidence="10">Hsosn_3</strain>
        <tissue evidence="10">Leaf</tissue>
    </source>
</reference>
<protein>
    <submittedName>
        <fullName evidence="10">CDPK adapter protein 1</fullName>
    </submittedName>
</protein>
<feature type="domain" description="Oberon-like PHD finger" evidence="7">
    <location>
        <begin position="137"/>
        <end position="267"/>
    </location>
</feature>
<evidence type="ECO:0000313" key="11">
    <source>
        <dbReference type="Proteomes" id="UP001237642"/>
    </source>
</evidence>
<evidence type="ECO:0000256" key="2">
    <source>
        <dbReference type="ARBA" id="ARBA00022723"/>
    </source>
</evidence>
<keyword evidence="5" id="KW-0539">Nucleus</keyword>
<dbReference type="GO" id="GO:0005634">
    <property type="term" value="C:nucleus"/>
    <property type="evidence" value="ECO:0007669"/>
    <property type="project" value="UniProtKB-SubCell"/>
</dbReference>